<dbReference type="PROSITE" id="PS00018">
    <property type="entry name" value="EF_HAND_1"/>
    <property type="match status" value="1"/>
</dbReference>
<proteinExistence type="predicted"/>
<accession>A0A182D2C7</accession>
<dbReference type="EMBL" id="AP014854">
    <property type="protein sequence ID" value="BAR99554.1"/>
    <property type="molecule type" value="Genomic_DNA"/>
</dbReference>
<evidence type="ECO:0000259" key="2">
    <source>
        <dbReference type="PROSITE" id="PS50222"/>
    </source>
</evidence>
<evidence type="ECO:0000313" key="3">
    <source>
        <dbReference type="EMBL" id="BAR99554.1"/>
    </source>
</evidence>
<feature type="compositionally biased region" description="Low complexity" evidence="1">
    <location>
        <begin position="111"/>
        <end position="137"/>
    </location>
</feature>
<gene>
    <name evidence="3" type="ORF">BV133_1961</name>
</gene>
<feature type="region of interest" description="Disordered" evidence="1">
    <location>
        <begin position="57"/>
        <end position="137"/>
    </location>
</feature>
<dbReference type="Pfam" id="PF13202">
    <property type="entry name" value="EF-hand_5"/>
    <property type="match status" value="2"/>
</dbReference>
<dbReference type="GO" id="GO:0005509">
    <property type="term" value="F:calcium ion binding"/>
    <property type="evidence" value="ECO:0007669"/>
    <property type="project" value="InterPro"/>
</dbReference>
<dbReference type="AlphaFoldDB" id="A0A182D2C7"/>
<dbReference type="InterPro" id="IPR018247">
    <property type="entry name" value="EF_Hand_1_Ca_BS"/>
</dbReference>
<feature type="compositionally biased region" description="Low complexity" evidence="1">
    <location>
        <begin position="57"/>
        <end position="69"/>
    </location>
</feature>
<sequence>MFANADSDSNGELSATEFQTLFSSMSTETRGELLTVQEESSDVVEVAEALAGYAAAAGENSQAGASSGSSGSGGGAGGAGGASSESTDPADLNGDGRVTAAEQAIYDATHAVSSTETSSPEVSSATTLAGATLDLAA</sequence>
<dbReference type="PROSITE" id="PS50222">
    <property type="entry name" value="EF_HAND_2"/>
    <property type="match status" value="1"/>
</dbReference>
<dbReference type="InterPro" id="IPR002048">
    <property type="entry name" value="EF_hand_dom"/>
</dbReference>
<evidence type="ECO:0000256" key="1">
    <source>
        <dbReference type="SAM" id="MobiDB-lite"/>
    </source>
</evidence>
<dbReference type="Gene3D" id="1.10.238.10">
    <property type="entry name" value="EF-hand"/>
    <property type="match status" value="1"/>
</dbReference>
<protein>
    <submittedName>
        <fullName evidence="3">Ca2+-binding protein, EF-Hand superfamily</fullName>
    </submittedName>
</protein>
<reference evidence="3" key="1">
    <citation type="journal article" date="2015" name="Genome Announc.">
        <title>Complete Genome Sequence of the Bacteriochlorophyll b-Producing Photosynthetic Bacterium Blastochloris viridis.</title>
        <authorList>
            <person name="Tsukatani Y."/>
            <person name="Hirose Y."/>
            <person name="Harada J."/>
            <person name="Misawa N."/>
            <person name="Mori K."/>
            <person name="Inoue K."/>
            <person name="Tamiaki H."/>
        </authorList>
    </citation>
    <scope>NUCLEOTIDE SEQUENCE [LARGE SCALE GENOMIC DNA]</scope>
    <source>
        <strain evidence="3">DSM 133</strain>
    </source>
</reference>
<name>A0A182D2C7_BLAVI</name>
<feature type="compositionally biased region" description="Gly residues" evidence="1">
    <location>
        <begin position="70"/>
        <end position="81"/>
    </location>
</feature>
<feature type="domain" description="EF-hand" evidence="2">
    <location>
        <begin position="1"/>
        <end position="28"/>
    </location>
</feature>
<organism evidence="3">
    <name type="scientific">Blastochloris viridis</name>
    <name type="common">Rhodopseudomonas viridis</name>
    <dbReference type="NCBI Taxonomy" id="1079"/>
    <lineage>
        <taxon>Bacteria</taxon>
        <taxon>Pseudomonadati</taxon>
        <taxon>Pseudomonadota</taxon>
        <taxon>Alphaproteobacteria</taxon>
        <taxon>Hyphomicrobiales</taxon>
        <taxon>Blastochloridaceae</taxon>
        <taxon>Blastochloris</taxon>
    </lineage>
</organism>